<proteinExistence type="predicted"/>
<comment type="caution">
    <text evidence="2">The sequence shown here is derived from an EMBL/GenBank/DDBJ whole genome shotgun (WGS) entry which is preliminary data.</text>
</comment>
<evidence type="ECO:0000313" key="2">
    <source>
        <dbReference type="EMBL" id="KAJ1154147.1"/>
    </source>
</evidence>
<evidence type="ECO:0000313" key="3">
    <source>
        <dbReference type="Proteomes" id="UP001066276"/>
    </source>
</evidence>
<dbReference type="AlphaFoldDB" id="A0AAV7RQS9"/>
<organism evidence="2 3">
    <name type="scientific">Pleurodeles waltl</name>
    <name type="common">Iberian ribbed newt</name>
    <dbReference type="NCBI Taxonomy" id="8319"/>
    <lineage>
        <taxon>Eukaryota</taxon>
        <taxon>Metazoa</taxon>
        <taxon>Chordata</taxon>
        <taxon>Craniata</taxon>
        <taxon>Vertebrata</taxon>
        <taxon>Euteleostomi</taxon>
        <taxon>Amphibia</taxon>
        <taxon>Batrachia</taxon>
        <taxon>Caudata</taxon>
        <taxon>Salamandroidea</taxon>
        <taxon>Salamandridae</taxon>
        <taxon>Pleurodelinae</taxon>
        <taxon>Pleurodeles</taxon>
    </lineage>
</organism>
<dbReference type="Proteomes" id="UP001066276">
    <property type="component" value="Chromosome 5"/>
</dbReference>
<gene>
    <name evidence="2" type="ORF">NDU88_006901</name>
</gene>
<dbReference type="EMBL" id="JANPWB010000009">
    <property type="protein sequence ID" value="KAJ1154147.1"/>
    <property type="molecule type" value="Genomic_DNA"/>
</dbReference>
<evidence type="ECO:0000256" key="1">
    <source>
        <dbReference type="SAM" id="MobiDB-lite"/>
    </source>
</evidence>
<reference evidence="2" key="1">
    <citation type="journal article" date="2022" name="bioRxiv">
        <title>Sequencing and chromosome-scale assembly of the giantPleurodeles waltlgenome.</title>
        <authorList>
            <person name="Brown T."/>
            <person name="Elewa A."/>
            <person name="Iarovenko S."/>
            <person name="Subramanian E."/>
            <person name="Araus A.J."/>
            <person name="Petzold A."/>
            <person name="Susuki M."/>
            <person name="Suzuki K.-i.T."/>
            <person name="Hayashi T."/>
            <person name="Toyoda A."/>
            <person name="Oliveira C."/>
            <person name="Osipova E."/>
            <person name="Leigh N.D."/>
            <person name="Simon A."/>
            <person name="Yun M.H."/>
        </authorList>
    </citation>
    <scope>NUCLEOTIDE SEQUENCE</scope>
    <source>
        <strain evidence="2">20211129_DDA</strain>
        <tissue evidence="2">Liver</tissue>
    </source>
</reference>
<accession>A0AAV7RQS9</accession>
<name>A0AAV7RQS9_PLEWA</name>
<sequence>MDGHGSSQIVPGLTSVADAADAASHEPALEGRKQEMGVGCLIIGCSPTTHQPLGAEQELVPGAERLIGWSPASAGPRLSVVTVPRLCRGAASHTEG</sequence>
<protein>
    <submittedName>
        <fullName evidence="2">Uncharacterized protein</fullName>
    </submittedName>
</protein>
<keyword evidence="3" id="KW-1185">Reference proteome</keyword>
<feature type="region of interest" description="Disordered" evidence="1">
    <location>
        <begin position="1"/>
        <end position="30"/>
    </location>
</feature>